<dbReference type="EMBL" id="CAEY01000239">
    <property type="status" value="NOT_ANNOTATED_CDS"/>
    <property type="molecule type" value="Genomic_DNA"/>
</dbReference>
<dbReference type="EnsemblMetazoa" id="tetur15g00630.1">
    <property type="protein sequence ID" value="tetur15g00630.1"/>
    <property type="gene ID" value="tetur15g00630"/>
</dbReference>
<evidence type="ECO:0000313" key="2">
    <source>
        <dbReference type="Proteomes" id="UP000015104"/>
    </source>
</evidence>
<name>T1KM75_TETUR</name>
<protein>
    <submittedName>
        <fullName evidence="1">Uncharacterized protein</fullName>
    </submittedName>
</protein>
<dbReference type="AlphaFoldDB" id="T1KM75"/>
<reference evidence="1" key="2">
    <citation type="submission" date="2015-06" db="UniProtKB">
        <authorList>
            <consortium name="EnsemblMetazoa"/>
        </authorList>
    </citation>
    <scope>IDENTIFICATION</scope>
</reference>
<organism evidence="1 2">
    <name type="scientific">Tetranychus urticae</name>
    <name type="common">Two-spotted spider mite</name>
    <dbReference type="NCBI Taxonomy" id="32264"/>
    <lineage>
        <taxon>Eukaryota</taxon>
        <taxon>Metazoa</taxon>
        <taxon>Ecdysozoa</taxon>
        <taxon>Arthropoda</taxon>
        <taxon>Chelicerata</taxon>
        <taxon>Arachnida</taxon>
        <taxon>Acari</taxon>
        <taxon>Acariformes</taxon>
        <taxon>Trombidiformes</taxon>
        <taxon>Prostigmata</taxon>
        <taxon>Eleutherengona</taxon>
        <taxon>Raphignathae</taxon>
        <taxon>Tetranychoidea</taxon>
        <taxon>Tetranychidae</taxon>
        <taxon>Tetranychus</taxon>
    </lineage>
</organism>
<dbReference type="HOGENOM" id="CLU_2349407_0_0_1"/>
<reference evidence="2" key="1">
    <citation type="submission" date="2011-08" db="EMBL/GenBank/DDBJ databases">
        <authorList>
            <person name="Rombauts S."/>
        </authorList>
    </citation>
    <scope>NUCLEOTIDE SEQUENCE</scope>
    <source>
        <strain evidence="2">London</strain>
    </source>
</reference>
<dbReference type="Proteomes" id="UP000015104">
    <property type="component" value="Unassembled WGS sequence"/>
</dbReference>
<keyword evidence="2" id="KW-1185">Reference proteome</keyword>
<accession>T1KM75</accession>
<sequence>MKKRFTFLWTLQLSGDLELLFCLMNLSFEMEFPVNWMDMSKEKAQATTLFAATCFTLKGVTSFFPDKSLKAPVINVFHVDKWLDYQMTGGKLSSGAE</sequence>
<evidence type="ECO:0000313" key="1">
    <source>
        <dbReference type="EnsemblMetazoa" id="tetur15g00630.1"/>
    </source>
</evidence>
<proteinExistence type="predicted"/>